<proteinExistence type="predicted"/>
<dbReference type="InterPro" id="IPR000601">
    <property type="entry name" value="PKD_dom"/>
</dbReference>
<dbReference type="SUPFAM" id="SSF50952">
    <property type="entry name" value="Soluble quinoprotein glucose dehydrogenase"/>
    <property type="match status" value="1"/>
</dbReference>
<dbReference type="InterPro" id="IPR014755">
    <property type="entry name" value="Cu-Rt/internalin_Ig-like"/>
</dbReference>
<evidence type="ECO:0000313" key="6">
    <source>
        <dbReference type="Proteomes" id="UP000295468"/>
    </source>
</evidence>
<dbReference type="Gene3D" id="2.60.40.10">
    <property type="entry name" value="Immunoglobulins"/>
    <property type="match status" value="9"/>
</dbReference>
<dbReference type="Pfam" id="PF18911">
    <property type="entry name" value="PKD_4"/>
    <property type="match status" value="5"/>
</dbReference>
<dbReference type="Pfam" id="PF05345">
    <property type="entry name" value="He_PIG"/>
    <property type="match status" value="3"/>
</dbReference>
<dbReference type="InterPro" id="IPR006644">
    <property type="entry name" value="Cadg"/>
</dbReference>
<protein>
    <submittedName>
        <fullName evidence="5">PKD repeat protein</fullName>
    </submittedName>
</protein>
<evidence type="ECO:0000256" key="2">
    <source>
        <dbReference type="SAM" id="Phobius"/>
    </source>
</evidence>
<dbReference type="Gene3D" id="2.60.120.260">
    <property type="entry name" value="Galactose-binding domain-like"/>
    <property type="match status" value="1"/>
</dbReference>
<dbReference type="CDD" id="cd04084">
    <property type="entry name" value="CBM6_xylanase-like"/>
    <property type="match status" value="1"/>
</dbReference>
<keyword evidence="6" id="KW-1185">Reference proteome</keyword>
<dbReference type="Pfam" id="PF07995">
    <property type="entry name" value="GSDH"/>
    <property type="match status" value="1"/>
</dbReference>
<dbReference type="FunFam" id="2.60.40.10:FF:000257">
    <property type="entry name" value="Dyslexia-associated protein KIAA0319-like"/>
    <property type="match status" value="1"/>
</dbReference>
<evidence type="ECO:0000313" key="5">
    <source>
        <dbReference type="EMBL" id="TDQ31181.1"/>
    </source>
</evidence>
<dbReference type="InterPro" id="IPR015919">
    <property type="entry name" value="Cadherin-like_sf"/>
</dbReference>
<organism evidence="5 6">
    <name type="scientific">Zeaxanthinibacter enoshimensis</name>
    <dbReference type="NCBI Taxonomy" id="392009"/>
    <lineage>
        <taxon>Bacteria</taxon>
        <taxon>Pseudomonadati</taxon>
        <taxon>Bacteroidota</taxon>
        <taxon>Flavobacteriia</taxon>
        <taxon>Flavobacteriales</taxon>
        <taxon>Flavobacteriaceae</taxon>
        <taxon>Zeaxanthinibacter</taxon>
    </lineage>
</organism>
<dbReference type="InterPro" id="IPR012938">
    <property type="entry name" value="Glc/Sorbosone_DH"/>
</dbReference>
<dbReference type="EMBL" id="SNYI01000002">
    <property type="protein sequence ID" value="TDQ31181.1"/>
    <property type="molecule type" value="Genomic_DNA"/>
</dbReference>
<dbReference type="GO" id="GO:0005509">
    <property type="term" value="F:calcium ion binding"/>
    <property type="evidence" value="ECO:0007669"/>
    <property type="project" value="InterPro"/>
</dbReference>
<name>A0A4R6TP94_9FLAO</name>
<dbReference type="InterPro" id="IPR029865">
    <property type="entry name" value="KIAA0319-like"/>
</dbReference>
<dbReference type="Pfam" id="PF22352">
    <property type="entry name" value="K319L-like_PKD"/>
    <property type="match status" value="1"/>
</dbReference>
<dbReference type="InterPro" id="IPR011041">
    <property type="entry name" value="Quinoprot_gluc/sorb_DH_b-prop"/>
</dbReference>
<dbReference type="GO" id="GO:0030246">
    <property type="term" value="F:carbohydrate binding"/>
    <property type="evidence" value="ECO:0007669"/>
    <property type="project" value="InterPro"/>
</dbReference>
<feature type="domain" description="CBM6" evidence="4">
    <location>
        <begin position="659"/>
        <end position="786"/>
    </location>
</feature>
<feature type="domain" description="PKD" evidence="3">
    <location>
        <begin position="2263"/>
        <end position="2343"/>
    </location>
</feature>
<dbReference type="Pfam" id="PF03422">
    <property type="entry name" value="CBM_6"/>
    <property type="match status" value="1"/>
</dbReference>
<dbReference type="GO" id="GO:0031410">
    <property type="term" value="C:cytoplasmic vesicle"/>
    <property type="evidence" value="ECO:0007669"/>
    <property type="project" value="TreeGrafter"/>
</dbReference>
<dbReference type="Gene3D" id="2.60.120.430">
    <property type="entry name" value="Galactose-binding lectin"/>
    <property type="match status" value="3"/>
</dbReference>
<dbReference type="Gene3D" id="2.60.40.1220">
    <property type="match status" value="1"/>
</dbReference>
<dbReference type="InterPro" id="IPR013517">
    <property type="entry name" value="FG-GAP"/>
</dbReference>
<dbReference type="InterPro" id="IPR005084">
    <property type="entry name" value="CBM6"/>
</dbReference>
<reference evidence="5 6" key="1">
    <citation type="submission" date="2019-03" db="EMBL/GenBank/DDBJ databases">
        <title>Genomic Encyclopedia of Archaeal and Bacterial Type Strains, Phase II (KMG-II): from individual species to whole genera.</title>
        <authorList>
            <person name="Goeker M."/>
        </authorList>
    </citation>
    <scope>NUCLEOTIDE SEQUENCE [LARGE SCALE GENOMIC DNA]</scope>
    <source>
        <strain evidence="5 6">DSM 18435</strain>
    </source>
</reference>
<dbReference type="Pfam" id="PF13517">
    <property type="entry name" value="FG-GAP_3"/>
    <property type="match status" value="1"/>
</dbReference>
<dbReference type="SUPFAM" id="SSF69318">
    <property type="entry name" value="Integrin alpha N-terminal domain"/>
    <property type="match status" value="1"/>
</dbReference>
<keyword evidence="1" id="KW-0732">Signal</keyword>
<feature type="domain" description="PKD" evidence="3">
    <location>
        <begin position="2175"/>
        <end position="2262"/>
    </location>
</feature>
<dbReference type="InterPro" id="IPR006584">
    <property type="entry name" value="Cellulose-bd_IV"/>
</dbReference>
<accession>A0A4R6TP94</accession>
<dbReference type="PROSITE" id="PS51175">
    <property type="entry name" value="CBM6"/>
    <property type="match status" value="1"/>
</dbReference>
<dbReference type="InterPro" id="IPR035986">
    <property type="entry name" value="PKD_dom_sf"/>
</dbReference>
<sequence>MKNKITRSNLTPFILNTIPANFTKILAFVIIVFLSNNLLQAQLPQQFQKVELITEMTNAVNFEFAPDGRIFIVDRYGELLIYNPNTQVTVSAGTLEVFKDFEDGLLGVAFDPGFLTNNYIYLHYSPLNVSVNRVSRFTMNGNTLDLASEVTLMQWPTQRNGCCHSGGDMGFDSQGNLYIATGDNANHSDYAAISETNSVNSAEKSSSNTNDLRGKILRVRPQPDGSYTIPGGNLFPNGAGGLPEIYVMGARNPYRMFIDKENTDWIFWGEVGPDANVASSAGPEGKDEINLTKTAGNYGWPYFSGNNEPYLIDYTNPQYYNDPNTPQNVSTWNTGATNLPPARPSWLDFFHKSYMAGPRYYYNPALTDQQRLPIEYDEVFFYFDFNSSAVWGVKMDEQGIIQSNQRLNTAFPANNNLGFIDMKIGPDGHLYILEYGAGCCPNNTGTGKLVRMDYIGIVSNSSPVVEISADPDNGSLPLTVNFSSEGTFDPDGDSLTYEWDFETDGTVDSTEENPTFVYSLAGTYNVQLRVDDGNGGVSTKNLTIYAGNNAPTFTFTSPIDGGFMNWGDDIDLDLLVEDVEDGSTANGGINCLDVNVVPSLGHLNHFHDDMGLDGCPKTLNLDPGNHNIYGEMDIFYVLGANYTDQGGLQAFDQVQLHPKRREAEFYDVKSDITVVGNSDPWGGGSEAIRVNHDGYIVFEGRNLLNISGVKYRVASQTAGGSIELRVGSPTGALLATSPVPSTGSLNNWVDVESAISDPGGKNDLYFVFKNASAGVDIFDLNYIEFIGQGVSTDNTPPVVNNVSSSEPTEVRVEFSEYVNMTVAETITNYSLDNGESVISASLQEDQRTVILTTSQLAPGITYTLDINNVTNEAGLPVASGSYTFNFEVECNNTPFPDQWQEEIIGSELPYRSVYIYADHDLDGDGLKDIVTGGWWYKNPGTVTGNWVRSTIGSPFNNVAYVYDFDGDGDFDLLGTQGAYEGSDMAWAQNDGSGNFTVYTNIDSGQTTYVEPFLAGIAGGVFDNTGDFKLAINWNGAESSGSPVQLLTIPADPVNTQWTFENISPDSLGEALSAGDIDDDGDLDLFQGSNWLRNEGNGTWTTFSTGITYPTTMDRNMLADFDRDGDLDAVVSQLGSNQEIAWFEAPEDPTQPWTKNTLDTDIDGGLSVDVIDFDFDGDADIVVGEWQSAYRLFAFENDLCNTGTWIKHTIHPGTPTFDHHDGAQVVDIDEDGDLDIVSIGWNNITPRIFENTTGSAPVNSPPMVLNPGDQLFNEGAIVNLQIQGSDPDFSDVLTYTAQGLPADLSIDPDTGIIGGNLSAAQGSYPVTVRVTDNGGLFDETTFTIFVGAFNSIIRINAGGPLVTVNNEDWIADQYFNGGATFSTANAINGTTDDILYQTERNSDDPTLTYQIPVPENGEYGVRLLFAEIFHNSTGSRLFDVDIEGGQGQLTDYDIIAAAGASFTARTESFVVNVTDGNLTILFSNITDRAKISAIEILGSGNNVAPVIENPGTQLYSENLDVNLQMEATDFNSGDTLTYTAQGLPAALSIDAGTGLISGTLTEPVGTYDVTVRVTDQGGLFDEVTFTIAIGNYTSGLRINAGGAALTHDGNDWIADQYFNGGELFNSTSPIANTTNDVMYQTERNSDTPTLSYEIPVPEAGDYAVRLHFAELFHTAQGQRLFDVDIESSQVQLTDYDIYVEAGGMNSAVFETFIVNVTDGALSIVFTNSVDRAKISGIEVLGEGNFAPILTNPGDQAFDEGASVNLQVEASDPNAGDVITYSASGLPASLDIDPSTGLISGTLTDAVGDYTVTIRATDTQGLFDELSFNITVGTPIRNLLINSGGPSYSFNGEDWSADQSFVGGNTFQVVTPIANTENDQLYQTERFGPAPTGSFRYDIPVENGNYKLDLHFAEIFFGVGTNPGGAGSRIFDVDIENGQQNLTNYDIVVAAGGSATAIVESFSNITVSDGSLTIIFTSQVDRAKISGIQVTSSVPPTVNAGLDQQITLPTNSVTLNGTASDPDGGAILSYQWNQISGPSTATLSGETTADLIASDLVEGAYVFSLTATDDENDTASDEVTVTVNPLSGPTALAEATPLNGTVPLEVTFTGSNSSDDQGVVSYAWDFMDGNTSAEADPVHIFETAGTFEVSLTVTDGDNLTDSDTITITVSDPANEAPVAVAQADPLSGDIPLEVTFTGSNSTDDKEVVSYAWDFMDGNSAAIADPVHTFTVAGTYEVLLTVTDAEGLTSTATVSITVTEPMNEAPVAIALANPTSGQAPLEVTFTGSDSTDDNGITTYSWDFMDGSTSSEADVVHTFTAEGTYNVTLTVTDAEGLTDVAEVTIVVGSAENLPPTAVIEATPTTGTVPLEVTFIGRNSQDDFGIVSYNWDFGDGTSSAQIDPMHTFTESGNYTVSLTVVDAGGLSHTSTITIAVTATSGGMITILLENPAKDGIARLRVLNKPEDVFVETIYLHDSSGRLIGGFNAQEIFSDEDAYEVPVNTLRDGLYFIGLEMNEGKAMLVKLLVQN</sequence>
<evidence type="ECO:0000259" key="3">
    <source>
        <dbReference type="PROSITE" id="PS50093"/>
    </source>
</evidence>
<dbReference type="GO" id="GO:0016020">
    <property type="term" value="C:membrane"/>
    <property type="evidence" value="ECO:0007669"/>
    <property type="project" value="InterPro"/>
</dbReference>
<dbReference type="SMART" id="SM00736">
    <property type="entry name" value="CADG"/>
    <property type="match status" value="4"/>
</dbReference>
<feature type="domain" description="PKD" evidence="3">
    <location>
        <begin position="2351"/>
        <end position="2438"/>
    </location>
</feature>
<gene>
    <name evidence="5" type="ORF">CLV82_1883</name>
</gene>
<comment type="caution">
    <text evidence="5">The sequence shown here is derived from an EMBL/GenBank/DDBJ whole genome shotgun (WGS) entry which is preliminary data.</text>
</comment>
<dbReference type="Pfam" id="PF11721">
    <property type="entry name" value="Malectin"/>
    <property type="match status" value="3"/>
</dbReference>
<dbReference type="InterPro" id="IPR028994">
    <property type="entry name" value="Integrin_alpha_N"/>
</dbReference>
<feature type="domain" description="PKD" evidence="3">
    <location>
        <begin position="463"/>
        <end position="544"/>
    </location>
</feature>
<feature type="transmembrane region" description="Helical" evidence="2">
    <location>
        <begin position="12"/>
        <end position="34"/>
    </location>
</feature>
<dbReference type="InterPro" id="IPR022409">
    <property type="entry name" value="PKD/Chitinase_dom"/>
</dbReference>
<dbReference type="InterPro" id="IPR021720">
    <property type="entry name" value="Malectin_dom"/>
</dbReference>
<keyword evidence="2" id="KW-1133">Transmembrane helix</keyword>
<dbReference type="PROSITE" id="PS50093">
    <property type="entry name" value="PKD"/>
    <property type="match status" value="5"/>
</dbReference>
<dbReference type="PANTHER" id="PTHR46182">
    <property type="entry name" value="FI19480P1"/>
    <property type="match status" value="1"/>
</dbReference>
<dbReference type="SUPFAM" id="SSF49313">
    <property type="entry name" value="Cadherin-like"/>
    <property type="match status" value="3"/>
</dbReference>
<dbReference type="CDD" id="cd00146">
    <property type="entry name" value="PKD"/>
    <property type="match status" value="6"/>
</dbReference>
<evidence type="ECO:0000256" key="1">
    <source>
        <dbReference type="ARBA" id="ARBA00022729"/>
    </source>
</evidence>
<keyword evidence="2" id="KW-0812">Transmembrane</keyword>
<dbReference type="SMART" id="SM00089">
    <property type="entry name" value="PKD"/>
    <property type="match status" value="6"/>
</dbReference>
<dbReference type="InterPro" id="IPR008979">
    <property type="entry name" value="Galactose-bd-like_sf"/>
</dbReference>
<dbReference type="SUPFAM" id="SSF49785">
    <property type="entry name" value="Galactose-binding domain-like"/>
    <property type="match status" value="3"/>
</dbReference>
<dbReference type="SUPFAM" id="SSF49299">
    <property type="entry name" value="PKD domain"/>
    <property type="match status" value="6"/>
</dbReference>
<keyword evidence="2" id="KW-0472">Membrane</keyword>
<dbReference type="Gene3D" id="2.120.10.30">
    <property type="entry name" value="TolB, C-terminal domain"/>
    <property type="match status" value="1"/>
</dbReference>
<dbReference type="SMART" id="SM00606">
    <property type="entry name" value="CBD_IV"/>
    <property type="match status" value="1"/>
</dbReference>
<dbReference type="Proteomes" id="UP000295468">
    <property type="component" value="Unassembled WGS sequence"/>
</dbReference>
<dbReference type="InterPro" id="IPR011042">
    <property type="entry name" value="6-blade_b-propeller_TolB-like"/>
</dbReference>
<feature type="domain" description="PKD" evidence="3">
    <location>
        <begin position="2087"/>
        <end position="2172"/>
    </location>
</feature>
<evidence type="ECO:0000259" key="4">
    <source>
        <dbReference type="PROSITE" id="PS51175"/>
    </source>
</evidence>
<dbReference type="InterPro" id="IPR013783">
    <property type="entry name" value="Ig-like_fold"/>
</dbReference>
<dbReference type="PANTHER" id="PTHR46182:SF2">
    <property type="entry name" value="FI19480P1"/>
    <property type="match status" value="1"/>
</dbReference>